<sequence length="541" mass="59343">MEQRRNERARKTGDPRENPPTSSIVRHDSHLYLSHCLAVNCGEAEVWAALNIGVLRADAGEVRCAWNSAGMQGSGGGGERSPRKPADQRHCSARFPRAKTQAIPPGLEPGSPRSDPYMSTLCARSKSEIFLGNHGMSPKSAMKNTVIAHSRGTEAGGGGERRGWRQLLALLELGEVDGGHLAPQQPHQLIHAPVVALHVHQNLELGGPPRRRPRLDVQHVHAHVLRTVDIVCGYRLLTLNSVVARELYYSASSHKVVKVFHVIGLTGVVNHINRYVCEQGADGDSLLYRAPVVIYALSWADCRMHPSLLSTGSDRASLHLTMKLAKGHYSASNVRPSEEEIPEEIRVAATDKFLSQVASGVFQDTLKKIHSYISAADNMSLYTEQIWRSWQPIQVPTRISLAIELPQPWHLDSSRISSTKPKLNLLLARYLLTQYLRFFCLLRSKIIPAVAAAATPFTVDISTESDACVHRSSSVFHHRGIRLSDDSKAPEPNKISTGGFFPLLLPALGALGDLIRATSDIVSSMERGSLEQVQPAAGRED</sequence>
<protein>
    <submittedName>
        <fullName evidence="2">Uncharacterized protein</fullName>
    </submittedName>
</protein>
<evidence type="ECO:0000313" key="2">
    <source>
        <dbReference type="EMBL" id="KAJ8876995.1"/>
    </source>
</evidence>
<gene>
    <name evidence="2" type="ORF">PR048_021447</name>
</gene>
<feature type="region of interest" description="Disordered" evidence="1">
    <location>
        <begin position="1"/>
        <end position="24"/>
    </location>
</feature>
<feature type="compositionally biased region" description="Basic and acidic residues" evidence="1">
    <location>
        <begin position="1"/>
        <end position="17"/>
    </location>
</feature>
<keyword evidence="3" id="KW-1185">Reference proteome</keyword>
<dbReference type="EMBL" id="JARBHB010000008">
    <property type="protein sequence ID" value="KAJ8876995.1"/>
    <property type="molecule type" value="Genomic_DNA"/>
</dbReference>
<evidence type="ECO:0000256" key="1">
    <source>
        <dbReference type="SAM" id="MobiDB-lite"/>
    </source>
</evidence>
<reference evidence="2 3" key="1">
    <citation type="submission" date="2023-02" db="EMBL/GenBank/DDBJ databases">
        <title>LHISI_Scaffold_Assembly.</title>
        <authorList>
            <person name="Stuart O.P."/>
            <person name="Cleave R."/>
            <person name="Magrath M.J.L."/>
            <person name="Mikheyev A.S."/>
        </authorList>
    </citation>
    <scope>NUCLEOTIDE SEQUENCE [LARGE SCALE GENOMIC DNA]</scope>
    <source>
        <strain evidence="2">Daus_M_001</strain>
        <tissue evidence="2">Leg muscle</tissue>
    </source>
</reference>
<feature type="region of interest" description="Disordered" evidence="1">
    <location>
        <begin position="70"/>
        <end position="90"/>
    </location>
</feature>
<organism evidence="2 3">
    <name type="scientific">Dryococelus australis</name>
    <dbReference type="NCBI Taxonomy" id="614101"/>
    <lineage>
        <taxon>Eukaryota</taxon>
        <taxon>Metazoa</taxon>
        <taxon>Ecdysozoa</taxon>
        <taxon>Arthropoda</taxon>
        <taxon>Hexapoda</taxon>
        <taxon>Insecta</taxon>
        <taxon>Pterygota</taxon>
        <taxon>Neoptera</taxon>
        <taxon>Polyneoptera</taxon>
        <taxon>Phasmatodea</taxon>
        <taxon>Verophasmatodea</taxon>
        <taxon>Anareolatae</taxon>
        <taxon>Phasmatidae</taxon>
        <taxon>Eurycanthinae</taxon>
        <taxon>Dryococelus</taxon>
    </lineage>
</organism>
<dbReference type="Proteomes" id="UP001159363">
    <property type="component" value="Chromosome 7"/>
</dbReference>
<evidence type="ECO:0000313" key="3">
    <source>
        <dbReference type="Proteomes" id="UP001159363"/>
    </source>
</evidence>
<comment type="caution">
    <text evidence="2">The sequence shown here is derived from an EMBL/GenBank/DDBJ whole genome shotgun (WGS) entry which is preliminary data.</text>
</comment>
<accession>A0ABQ9GYA3</accession>
<proteinExistence type="predicted"/>
<feature type="compositionally biased region" description="Basic and acidic residues" evidence="1">
    <location>
        <begin position="80"/>
        <end position="90"/>
    </location>
</feature>
<name>A0ABQ9GYA3_9NEOP</name>